<dbReference type="InterPro" id="IPR001304">
    <property type="entry name" value="C-type_lectin-like"/>
</dbReference>
<protein>
    <submittedName>
        <fullName evidence="5">Uncharacterized protein</fullName>
    </submittedName>
</protein>
<keyword evidence="2" id="KW-0430">Lectin</keyword>
<evidence type="ECO:0000256" key="3">
    <source>
        <dbReference type="SAM" id="MobiDB-lite"/>
    </source>
</evidence>
<keyword evidence="4" id="KW-1133">Transmembrane helix</keyword>
<dbReference type="SUPFAM" id="SSF56436">
    <property type="entry name" value="C-type lectin-like"/>
    <property type="match status" value="1"/>
</dbReference>
<reference evidence="5" key="2">
    <citation type="submission" date="2025-08" db="UniProtKB">
        <authorList>
            <consortium name="Ensembl"/>
        </authorList>
    </citation>
    <scope>IDENTIFICATION</scope>
</reference>
<dbReference type="SMART" id="SM00034">
    <property type="entry name" value="CLECT"/>
    <property type="match status" value="1"/>
</dbReference>
<evidence type="ECO:0000313" key="5">
    <source>
        <dbReference type="Ensembl" id="ENSCPVP00000004855.2"/>
    </source>
</evidence>
<evidence type="ECO:0000256" key="4">
    <source>
        <dbReference type="SAM" id="Phobius"/>
    </source>
</evidence>
<dbReference type="AlphaFoldDB" id="A0A8C3MGF8"/>
<keyword evidence="4" id="KW-0812">Transmembrane</keyword>
<dbReference type="CDD" id="cd03593">
    <property type="entry name" value="CLECT_NK_receptors_like"/>
    <property type="match status" value="1"/>
</dbReference>
<feature type="transmembrane region" description="Helical" evidence="4">
    <location>
        <begin position="113"/>
        <end position="138"/>
    </location>
</feature>
<dbReference type="Ensembl" id="ENSCPVT00000005025.2">
    <property type="protein sequence ID" value="ENSCPVP00000004855.2"/>
    <property type="gene ID" value="ENSCPVG00000003600.2"/>
</dbReference>
<dbReference type="PROSITE" id="PS50041">
    <property type="entry name" value="C_TYPE_LECTIN_2"/>
    <property type="match status" value="1"/>
</dbReference>
<name>A0A8C3MGF8_GEOPR</name>
<reference evidence="5" key="1">
    <citation type="submission" date="2020-02" db="EMBL/GenBank/DDBJ databases">
        <authorList>
            <person name="Enbody D E."/>
            <person name="Pettersson E M."/>
        </authorList>
    </citation>
    <scope>NUCLEOTIDE SEQUENCE [LARGE SCALE GENOMIC DNA]</scope>
</reference>
<dbReference type="Gene3D" id="3.10.100.10">
    <property type="entry name" value="Mannose-Binding Protein A, subunit A"/>
    <property type="match status" value="1"/>
</dbReference>
<accession>A0A8C3MGF8</accession>
<dbReference type="GO" id="GO:0005886">
    <property type="term" value="C:plasma membrane"/>
    <property type="evidence" value="ECO:0007669"/>
    <property type="project" value="UniProtKB-SubCell"/>
</dbReference>
<dbReference type="GO" id="GO:0030246">
    <property type="term" value="F:carbohydrate binding"/>
    <property type="evidence" value="ECO:0007669"/>
    <property type="project" value="UniProtKB-KW"/>
</dbReference>
<dbReference type="Pfam" id="PF00059">
    <property type="entry name" value="Lectin_C"/>
    <property type="match status" value="1"/>
</dbReference>
<proteinExistence type="predicted"/>
<reference evidence="5" key="3">
    <citation type="submission" date="2025-09" db="UniProtKB">
        <authorList>
            <consortium name="Ensembl"/>
        </authorList>
    </citation>
    <scope>IDENTIFICATION</scope>
</reference>
<feature type="region of interest" description="Disordered" evidence="3">
    <location>
        <begin position="293"/>
        <end position="312"/>
    </location>
</feature>
<comment type="subcellular location">
    <subcellularLocation>
        <location evidence="1">Cell membrane</location>
        <topology evidence="1">Single-pass type II membrane protein</topology>
    </subcellularLocation>
</comment>
<dbReference type="InterPro" id="IPR016187">
    <property type="entry name" value="CTDL_fold"/>
</dbReference>
<dbReference type="InterPro" id="IPR033992">
    <property type="entry name" value="NKR-like_CTLD"/>
</dbReference>
<dbReference type="InterPro" id="IPR016186">
    <property type="entry name" value="C-type_lectin-like/link_sf"/>
</dbReference>
<dbReference type="InterPro" id="IPR050828">
    <property type="entry name" value="C-type_lectin/matrix_domain"/>
</dbReference>
<sequence>MSPRQGAICSRQRNAACELEESELCSIHGDANEPQHLQQAPAAAVPHLPGAQEASWHQQGDATCERAVSADVENGFCTSDGSVREPLAPQGTAATHKEHKRILRRSLGERFRCHPVGTAVLILLLLVLVLALGAALAVQSGKGGAAAWAQPLGAERAPCSLHRAILRPSPLPPAAAPQVPGTAATSPLLPGCPNGWVGHNGVCYYFSRDYSTWDQGQERCSELGASLAIAQDEEAMDLLFRLRGNGDFWLGLRRRGERLHWGDGSSYSSRVPVFGNSQCVYLADERFRSDNCSSERPVSLQQGPSSPVTGAAQSTFSTLGSASFTSEPGTGLSFLSCTLCLALPLRLTSGPLHPQCQRWAGAAKEKSLQSILPPMLPAVSALPSLCVRNMVHYLHFL</sequence>
<dbReference type="Proteomes" id="UP000694382">
    <property type="component" value="Chromosome 6"/>
</dbReference>
<organism evidence="5 6">
    <name type="scientific">Geospiza parvula</name>
    <name type="common">Small tree-finch</name>
    <name type="synonym">Camarhynchus parvulus</name>
    <dbReference type="NCBI Taxonomy" id="87175"/>
    <lineage>
        <taxon>Eukaryota</taxon>
        <taxon>Metazoa</taxon>
        <taxon>Chordata</taxon>
        <taxon>Craniata</taxon>
        <taxon>Vertebrata</taxon>
        <taxon>Euteleostomi</taxon>
        <taxon>Archelosauria</taxon>
        <taxon>Archosauria</taxon>
        <taxon>Dinosauria</taxon>
        <taxon>Saurischia</taxon>
        <taxon>Theropoda</taxon>
        <taxon>Coelurosauria</taxon>
        <taxon>Aves</taxon>
        <taxon>Neognathae</taxon>
        <taxon>Neoaves</taxon>
        <taxon>Telluraves</taxon>
        <taxon>Australaves</taxon>
        <taxon>Passeriformes</taxon>
        <taxon>Thraupidae</taxon>
        <taxon>Camarhynchus</taxon>
    </lineage>
</organism>
<evidence type="ECO:0000313" key="6">
    <source>
        <dbReference type="Proteomes" id="UP000694382"/>
    </source>
</evidence>
<dbReference type="PANTHER" id="PTHR45710">
    <property type="entry name" value="C-TYPE LECTIN DOMAIN-CONTAINING PROTEIN 180"/>
    <property type="match status" value="1"/>
</dbReference>
<keyword evidence="4" id="KW-0472">Membrane</keyword>
<keyword evidence="6" id="KW-1185">Reference proteome</keyword>
<dbReference type="PANTHER" id="PTHR45710:SF26">
    <property type="entry name" value="RH26557P"/>
    <property type="match status" value="1"/>
</dbReference>
<evidence type="ECO:0000256" key="2">
    <source>
        <dbReference type="ARBA" id="ARBA00022734"/>
    </source>
</evidence>
<evidence type="ECO:0000256" key="1">
    <source>
        <dbReference type="ARBA" id="ARBA00004401"/>
    </source>
</evidence>
<accession>A0A8U8BMA9</accession>